<comment type="similarity">
    <text evidence="5">Belongs to the SAT4 family.</text>
</comment>
<keyword evidence="9" id="KW-1185">Reference proteome</keyword>
<evidence type="ECO:0000259" key="7">
    <source>
        <dbReference type="Pfam" id="PF20684"/>
    </source>
</evidence>
<proteinExistence type="inferred from homology"/>
<sequence>MSLYDTVGRVPKHAFIISHAVLLGLNIIIIAVRFCIKRLISERFAADDVCILVSLSTLIASLVILFAKLIDDMYFAQALLLREPWLVLPPNTLQRVFSFQRWNAIMLGLTWTSVMFVKFSFLCLFRRLVDRLRFCKIYWWCVSSFCFALLIAGGAQYYYTCPYFGDFRARSTVFEIFSDVLILAIPVKLIWKVRIKWTQKVGLGLSLCLLIFVIIATIIRGSGLEAKGMIDIIWQTYWLLVCAQIGLFMTSATAFRTFFVAVSHPKALRWPGRTRTTQDRSSSWVSRIGSRSTWRWKSERLTPNTTKDYELPAKLSRARLNSSINIARGHNSTVIYAAGQTQDQSWAEEQGLKLSQGYSCTNIPLFHHSQQCQSLEDIPELERTNWV</sequence>
<feature type="transmembrane region" description="Helical" evidence="6">
    <location>
        <begin position="15"/>
        <end position="36"/>
    </location>
</feature>
<name>A0A6A6WCQ4_9PEZI</name>
<feature type="transmembrane region" description="Helical" evidence="6">
    <location>
        <begin position="48"/>
        <end position="70"/>
    </location>
</feature>
<dbReference type="Pfam" id="PF20684">
    <property type="entry name" value="Fung_rhodopsin"/>
    <property type="match status" value="1"/>
</dbReference>
<dbReference type="InterPro" id="IPR052337">
    <property type="entry name" value="SAT4-like"/>
</dbReference>
<evidence type="ECO:0000256" key="3">
    <source>
        <dbReference type="ARBA" id="ARBA00022989"/>
    </source>
</evidence>
<protein>
    <recommendedName>
        <fullName evidence="7">Rhodopsin domain-containing protein</fullName>
    </recommendedName>
</protein>
<accession>A0A6A6WCQ4</accession>
<feature type="transmembrane region" description="Helical" evidence="6">
    <location>
        <begin position="171"/>
        <end position="191"/>
    </location>
</feature>
<evidence type="ECO:0000313" key="9">
    <source>
        <dbReference type="Proteomes" id="UP000799437"/>
    </source>
</evidence>
<evidence type="ECO:0000256" key="6">
    <source>
        <dbReference type="SAM" id="Phobius"/>
    </source>
</evidence>
<dbReference type="InterPro" id="IPR049326">
    <property type="entry name" value="Rhodopsin_dom_fungi"/>
</dbReference>
<evidence type="ECO:0000256" key="4">
    <source>
        <dbReference type="ARBA" id="ARBA00023136"/>
    </source>
</evidence>
<reference evidence="8" key="1">
    <citation type="journal article" date="2020" name="Stud. Mycol.">
        <title>101 Dothideomycetes genomes: a test case for predicting lifestyles and emergence of pathogens.</title>
        <authorList>
            <person name="Haridas S."/>
            <person name="Albert R."/>
            <person name="Binder M."/>
            <person name="Bloem J."/>
            <person name="Labutti K."/>
            <person name="Salamov A."/>
            <person name="Andreopoulos B."/>
            <person name="Baker S."/>
            <person name="Barry K."/>
            <person name="Bills G."/>
            <person name="Bluhm B."/>
            <person name="Cannon C."/>
            <person name="Castanera R."/>
            <person name="Culley D."/>
            <person name="Daum C."/>
            <person name="Ezra D."/>
            <person name="Gonzalez J."/>
            <person name="Henrissat B."/>
            <person name="Kuo A."/>
            <person name="Liang C."/>
            <person name="Lipzen A."/>
            <person name="Lutzoni F."/>
            <person name="Magnuson J."/>
            <person name="Mondo S."/>
            <person name="Nolan M."/>
            <person name="Ohm R."/>
            <person name="Pangilinan J."/>
            <person name="Park H.-J."/>
            <person name="Ramirez L."/>
            <person name="Alfaro M."/>
            <person name="Sun H."/>
            <person name="Tritt A."/>
            <person name="Yoshinaga Y."/>
            <person name="Zwiers L.-H."/>
            <person name="Turgeon B."/>
            <person name="Goodwin S."/>
            <person name="Spatafora J."/>
            <person name="Crous P."/>
            <person name="Grigoriev I."/>
        </authorList>
    </citation>
    <scope>NUCLEOTIDE SEQUENCE</scope>
    <source>
        <strain evidence="8">CBS 121739</strain>
    </source>
</reference>
<evidence type="ECO:0000256" key="1">
    <source>
        <dbReference type="ARBA" id="ARBA00004141"/>
    </source>
</evidence>
<dbReference type="PANTHER" id="PTHR33048:SF162">
    <property type="entry name" value="SATRATOXIN BIOSYNTHESIS SC1 CLUSTER PROTEIN 4"/>
    <property type="match status" value="1"/>
</dbReference>
<dbReference type="AlphaFoldDB" id="A0A6A6WCQ4"/>
<dbReference type="OrthoDB" id="444631at2759"/>
<organism evidence="8 9">
    <name type="scientific">Pseudovirgaria hyperparasitica</name>
    <dbReference type="NCBI Taxonomy" id="470096"/>
    <lineage>
        <taxon>Eukaryota</taxon>
        <taxon>Fungi</taxon>
        <taxon>Dikarya</taxon>
        <taxon>Ascomycota</taxon>
        <taxon>Pezizomycotina</taxon>
        <taxon>Dothideomycetes</taxon>
        <taxon>Dothideomycetes incertae sedis</taxon>
        <taxon>Acrospermales</taxon>
        <taxon>Acrospermaceae</taxon>
        <taxon>Pseudovirgaria</taxon>
    </lineage>
</organism>
<keyword evidence="4 6" id="KW-0472">Membrane</keyword>
<dbReference type="GeneID" id="54486415"/>
<keyword evidence="2 6" id="KW-0812">Transmembrane</keyword>
<evidence type="ECO:0000256" key="5">
    <source>
        <dbReference type="ARBA" id="ARBA00038359"/>
    </source>
</evidence>
<dbReference type="PANTHER" id="PTHR33048">
    <property type="entry name" value="PTH11-LIKE INTEGRAL MEMBRANE PROTEIN (AFU_ORTHOLOGUE AFUA_5G11245)"/>
    <property type="match status" value="1"/>
</dbReference>
<keyword evidence="3 6" id="KW-1133">Transmembrane helix</keyword>
<feature type="transmembrane region" description="Helical" evidence="6">
    <location>
        <begin position="236"/>
        <end position="259"/>
    </location>
</feature>
<feature type="transmembrane region" description="Helical" evidence="6">
    <location>
        <begin position="203"/>
        <end position="224"/>
    </location>
</feature>
<feature type="transmembrane region" description="Helical" evidence="6">
    <location>
        <begin position="104"/>
        <end position="125"/>
    </location>
</feature>
<dbReference type="GO" id="GO:0016020">
    <property type="term" value="C:membrane"/>
    <property type="evidence" value="ECO:0007669"/>
    <property type="project" value="UniProtKB-SubCell"/>
</dbReference>
<feature type="domain" description="Rhodopsin" evidence="7">
    <location>
        <begin position="32"/>
        <end position="259"/>
    </location>
</feature>
<gene>
    <name evidence="8" type="ORF">EJ05DRAFT_484655</name>
</gene>
<dbReference type="Proteomes" id="UP000799437">
    <property type="component" value="Unassembled WGS sequence"/>
</dbReference>
<dbReference type="EMBL" id="ML996569">
    <property type="protein sequence ID" value="KAF2759740.1"/>
    <property type="molecule type" value="Genomic_DNA"/>
</dbReference>
<comment type="subcellular location">
    <subcellularLocation>
        <location evidence="1">Membrane</location>
        <topology evidence="1">Multi-pass membrane protein</topology>
    </subcellularLocation>
</comment>
<evidence type="ECO:0000313" key="8">
    <source>
        <dbReference type="EMBL" id="KAF2759740.1"/>
    </source>
</evidence>
<dbReference type="RefSeq" id="XP_033602191.1">
    <property type="nucleotide sequence ID" value="XM_033745361.1"/>
</dbReference>
<feature type="transmembrane region" description="Helical" evidence="6">
    <location>
        <begin position="137"/>
        <end position="159"/>
    </location>
</feature>
<evidence type="ECO:0000256" key="2">
    <source>
        <dbReference type="ARBA" id="ARBA00022692"/>
    </source>
</evidence>